<dbReference type="STRING" id="1400863.BN873_210056"/>
<proteinExistence type="predicted"/>
<dbReference type="SMART" id="SM00332">
    <property type="entry name" value="PP2Cc"/>
    <property type="match status" value="1"/>
</dbReference>
<keyword evidence="3" id="KW-1185">Reference proteome</keyword>
<sequence>MDTPEPLPAPLEVRLEVAVRSLRSPTQRGRRDNQDNYLVVNGQGQCRFLSDQQETQRQLPDWPPGHWRVAVLDGMGGHSHGREAAERAVAGLLALPVATDLDQLSDALDALHHQLYEEFQRAGLETGCTLILLEIPPDGPALLFHVGDSRVYAINSEQVECLTVDHVPATHLALLGLVDNIRWFQQVHVRPNSQISQAFILGSTLGVPSLDVKPLDATLFELHDGNLPLFLRGLGDRRLLPLQSGWIYLLASDGLWHLSNPQAFIRRWPILLGESPHSLEEMLDVLFVELANYIRHQQSQPDDNCTVILLRVPDTSPPSPVPQSTTQGNSHA</sequence>
<reference evidence="2" key="1">
    <citation type="submission" date="2013-07" db="EMBL/GenBank/DDBJ databases">
        <authorList>
            <person name="McIlroy S."/>
        </authorList>
    </citation>
    <scope>NUCLEOTIDE SEQUENCE [LARGE SCALE GENOMIC DNA]</scope>
    <source>
        <strain evidence="2">Run_A_D11</strain>
    </source>
</reference>
<dbReference type="InterPro" id="IPR036457">
    <property type="entry name" value="PPM-type-like_dom_sf"/>
</dbReference>
<dbReference type="InterPro" id="IPR001932">
    <property type="entry name" value="PPM-type_phosphatase-like_dom"/>
</dbReference>
<organism evidence="2 3">
    <name type="scientific">Candidatus Competibacter denitrificans Run_A_D11</name>
    <dbReference type="NCBI Taxonomy" id="1400863"/>
    <lineage>
        <taxon>Bacteria</taxon>
        <taxon>Pseudomonadati</taxon>
        <taxon>Pseudomonadota</taxon>
        <taxon>Gammaproteobacteria</taxon>
        <taxon>Candidatus Competibacteraceae</taxon>
        <taxon>Candidatus Competibacter</taxon>
    </lineage>
</organism>
<evidence type="ECO:0000313" key="2">
    <source>
        <dbReference type="EMBL" id="CDI01835.1"/>
    </source>
</evidence>
<dbReference type="Gene3D" id="3.60.40.10">
    <property type="entry name" value="PPM-type phosphatase domain"/>
    <property type="match status" value="1"/>
</dbReference>
<evidence type="ECO:0000313" key="3">
    <source>
        <dbReference type="Proteomes" id="UP000035760"/>
    </source>
</evidence>
<feature type="domain" description="PPM-type phosphatase" evidence="1">
    <location>
        <begin position="16"/>
        <end position="312"/>
    </location>
</feature>
<dbReference type="SMART" id="SM00331">
    <property type="entry name" value="PP2C_SIG"/>
    <property type="match status" value="1"/>
</dbReference>
<dbReference type="SUPFAM" id="SSF81606">
    <property type="entry name" value="PP2C-like"/>
    <property type="match status" value="1"/>
</dbReference>
<name>W6M7X8_9GAMM</name>
<dbReference type="Proteomes" id="UP000035760">
    <property type="component" value="Unassembled WGS sequence"/>
</dbReference>
<reference evidence="2" key="2">
    <citation type="submission" date="2014-03" db="EMBL/GenBank/DDBJ databases">
        <title>Candidatus Competibacter-lineage genomes retrieved from metagenomes reveal functional metabolic diversity.</title>
        <authorList>
            <person name="McIlroy S.J."/>
            <person name="Albertsen M."/>
            <person name="Andresen E.K."/>
            <person name="Saunders A.M."/>
            <person name="Kristiansen R."/>
            <person name="Stokholm-Bjerregaard M."/>
            <person name="Nielsen K.L."/>
            <person name="Nielsen P.H."/>
        </authorList>
    </citation>
    <scope>NUCLEOTIDE SEQUENCE</scope>
    <source>
        <strain evidence="2">Run_A_D11</strain>
    </source>
</reference>
<dbReference type="CDD" id="cd00143">
    <property type="entry name" value="PP2Cc"/>
    <property type="match status" value="1"/>
</dbReference>
<evidence type="ECO:0000259" key="1">
    <source>
        <dbReference type="PROSITE" id="PS51746"/>
    </source>
</evidence>
<dbReference type="EMBL" id="CBTJ020000027">
    <property type="protein sequence ID" value="CDI01835.1"/>
    <property type="molecule type" value="Genomic_DNA"/>
</dbReference>
<dbReference type="PROSITE" id="PS51746">
    <property type="entry name" value="PPM_2"/>
    <property type="match status" value="1"/>
</dbReference>
<gene>
    <name evidence="2" type="ORF">BN873_210056</name>
</gene>
<comment type="caution">
    <text evidence="2">The sequence shown here is derived from an EMBL/GenBank/DDBJ whole genome shotgun (WGS) entry which is preliminary data.</text>
</comment>
<accession>W6M7X8</accession>
<dbReference type="AlphaFoldDB" id="W6M7X8"/>
<protein>
    <recommendedName>
        <fullName evidence="1">PPM-type phosphatase domain-containing protein</fullName>
    </recommendedName>
</protein>